<keyword evidence="1" id="KW-0812">Transmembrane</keyword>
<keyword evidence="1" id="KW-0472">Membrane</keyword>
<keyword evidence="1" id="KW-1133">Transmembrane helix</keyword>
<feature type="transmembrane region" description="Helical" evidence="1">
    <location>
        <begin position="123"/>
        <end position="141"/>
    </location>
</feature>
<gene>
    <name evidence="3" type="ORF">CH063_08975</name>
</gene>
<sequence length="179" mass="19441">MQFTTILIALLPALAAAQLRSTKYALAGRAHYLPCGRPMASRVAPYSTVKTFALLTARRSLPAVPSASSRATLTDSAPSATTLAFAATSTPASTTKPTIGANGPYSVWAIPITGIVKSRDLRLFFFFFGIFTYCFVLSIAVQRRFLELWLALTCRASRCRGQRLKPLSLLVLQGFNSFL</sequence>
<evidence type="ECO:0000313" key="3">
    <source>
        <dbReference type="EMBL" id="CCF37713.1"/>
    </source>
</evidence>
<dbReference type="AlphaFoldDB" id="H1VBW0"/>
<protein>
    <submittedName>
        <fullName evidence="3">Uncharacterized protein</fullName>
    </submittedName>
</protein>
<dbReference type="EMBL" id="CACQ02002594">
    <property type="protein sequence ID" value="CCF37713.1"/>
    <property type="molecule type" value="Genomic_DNA"/>
</dbReference>
<proteinExistence type="predicted"/>
<name>H1VBW0_COLHI</name>
<dbReference type="HOGENOM" id="CLU_1503337_0_0_1"/>
<accession>H1VBW0</accession>
<dbReference type="Proteomes" id="UP000007174">
    <property type="component" value="Unassembled WGS sequence"/>
</dbReference>
<evidence type="ECO:0000256" key="2">
    <source>
        <dbReference type="SAM" id="SignalP"/>
    </source>
</evidence>
<feature type="signal peptide" evidence="2">
    <location>
        <begin position="1"/>
        <end position="17"/>
    </location>
</feature>
<organism evidence="3 4">
    <name type="scientific">Colletotrichum higginsianum (strain IMI 349063)</name>
    <name type="common">Crucifer anthracnose fungus</name>
    <dbReference type="NCBI Taxonomy" id="759273"/>
    <lineage>
        <taxon>Eukaryota</taxon>
        <taxon>Fungi</taxon>
        <taxon>Dikarya</taxon>
        <taxon>Ascomycota</taxon>
        <taxon>Pezizomycotina</taxon>
        <taxon>Sordariomycetes</taxon>
        <taxon>Hypocreomycetidae</taxon>
        <taxon>Glomerellales</taxon>
        <taxon>Glomerellaceae</taxon>
        <taxon>Colletotrichum</taxon>
        <taxon>Colletotrichum destructivum species complex</taxon>
    </lineage>
</organism>
<feature type="chain" id="PRO_5003555138" evidence="2">
    <location>
        <begin position="18"/>
        <end position="179"/>
    </location>
</feature>
<keyword evidence="2" id="KW-0732">Signal</keyword>
<evidence type="ECO:0000313" key="4">
    <source>
        <dbReference type="Proteomes" id="UP000007174"/>
    </source>
</evidence>
<evidence type="ECO:0000256" key="1">
    <source>
        <dbReference type="SAM" id="Phobius"/>
    </source>
</evidence>
<reference evidence="4" key="1">
    <citation type="journal article" date="2012" name="Nat. Genet.">
        <title>Lifestyle transitions in plant pathogenic Colletotrichum fungi deciphered by genome and transcriptome analyses.</title>
        <authorList>
            <person name="O'Connell R.J."/>
            <person name="Thon M.R."/>
            <person name="Hacquard S."/>
            <person name="Amyotte S.G."/>
            <person name="Kleemann J."/>
            <person name="Torres M.F."/>
            <person name="Damm U."/>
            <person name="Buiate E.A."/>
            <person name="Epstein L."/>
            <person name="Alkan N."/>
            <person name="Altmueller J."/>
            <person name="Alvarado-Balderrama L."/>
            <person name="Bauser C.A."/>
            <person name="Becker C."/>
            <person name="Birren B.W."/>
            <person name="Chen Z."/>
            <person name="Choi J."/>
            <person name="Crouch J.A."/>
            <person name="Duvick J.P."/>
            <person name="Farman M.A."/>
            <person name="Gan P."/>
            <person name="Heiman D."/>
            <person name="Henrissat B."/>
            <person name="Howard R.J."/>
            <person name="Kabbage M."/>
            <person name="Koch C."/>
            <person name="Kracher B."/>
            <person name="Kubo Y."/>
            <person name="Law A.D."/>
            <person name="Lebrun M.-H."/>
            <person name="Lee Y.-H."/>
            <person name="Miyara I."/>
            <person name="Moore N."/>
            <person name="Neumann U."/>
            <person name="Nordstroem K."/>
            <person name="Panaccione D.G."/>
            <person name="Panstruga R."/>
            <person name="Place M."/>
            <person name="Proctor R.H."/>
            <person name="Prusky D."/>
            <person name="Rech G."/>
            <person name="Reinhardt R."/>
            <person name="Rollins J.A."/>
            <person name="Rounsley S."/>
            <person name="Schardl C.L."/>
            <person name="Schwartz D.C."/>
            <person name="Shenoy N."/>
            <person name="Shirasu K."/>
            <person name="Sikhakolli U.R."/>
            <person name="Stueber K."/>
            <person name="Sukno S.A."/>
            <person name="Sweigard J.A."/>
            <person name="Takano Y."/>
            <person name="Takahara H."/>
            <person name="Trail F."/>
            <person name="van der Does H.C."/>
            <person name="Voll L.M."/>
            <person name="Will I."/>
            <person name="Young S."/>
            <person name="Zeng Q."/>
            <person name="Zhang J."/>
            <person name="Zhou S."/>
            <person name="Dickman M.B."/>
            <person name="Schulze-Lefert P."/>
            <person name="Ver Loren van Themaat E."/>
            <person name="Ma L.-J."/>
            <person name="Vaillancourt L.J."/>
        </authorList>
    </citation>
    <scope>NUCLEOTIDE SEQUENCE [LARGE SCALE GENOMIC DNA]</scope>
    <source>
        <strain evidence="4">IMI 349063</strain>
    </source>
</reference>